<feature type="transmembrane region" description="Helical" evidence="5">
    <location>
        <begin position="481"/>
        <end position="501"/>
    </location>
</feature>
<name>A0AAD4RCD7_9BILA</name>
<evidence type="ECO:0000256" key="3">
    <source>
        <dbReference type="ARBA" id="ARBA00022989"/>
    </source>
</evidence>
<dbReference type="GO" id="GO:0022857">
    <property type="term" value="F:transmembrane transporter activity"/>
    <property type="evidence" value="ECO:0007669"/>
    <property type="project" value="InterPro"/>
</dbReference>
<gene>
    <name evidence="7" type="ORF">DdX_03018</name>
</gene>
<organism evidence="7 8">
    <name type="scientific">Ditylenchus destructor</name>
    <dbReference type="NCBI Taxonomy" id="166010"/>
    <lineage>
        <taxon>Eukaryota</taxon>
        <taxon>Metazoa</taxon>
        <taxon>Ecdysozoa</taxon>
        <taxon>Nematoda</taxon>
        <taxon>Chromadorea</taxon>
        <taxon>Rhabditida</taxon>
        <taxon>Tylenchina</taxon>
        <taxon>Tylenchomorpha</taxon>
        <taxon>Sphaerularioidea</taxon>
        <taxon>Anguinidae</taxon>
        <taxon>Anguininae</taxon>
        <taxon>Ditylenchus</taxon>
    </lineage>
</organism>
<feature type="transmembrane region" description="Helical" evidence="5">
    <location>
        <begin position="206"/>
        <end position="227"/>
    </location>
</feature>
<dbReference type="SUPFAM" id="SSF103473">
    <property type="entry name" value="MFS general substrate transporter"/>
    <property type="match status" value="1"/>
</dbReference>
<dbReference type="GO" id="GO:0016020">
    <property type="term" value="C:membrane"/>
    <property type="evidence" value="ECO:0007669"/>
    <property type="project" value="UniProtKB-SubCell"/>
</dbReference>
<dbReference type="GO" id="GO:0006820">
    <property type="term" value="P:monoatomic anion transport"/>
    <property type="evidence" value="ECO:0007669"/>
    <property type="project" value="TreeGrafter"/>
</dbReference>
<reference evidence="7" key="1">
    <citation type="submission" date="2022-01" db="EMBL/GenBank/DDBJ databases">
        <title>Genome Sequence Resource for Two Populations of Ditylenchus destructor, the Migratory Endoparasitic Phytonematode.</title>
        <authorList>
            <person name="Zhang H."/>
            <person name="Lin R."/>
            <person name="Xie B."/>
        </authorList>
    </citation>
    <scope>NUCLEOTIDE SEQUENCE</scope>
    <source>
        <strain evidence="7">BazhouSP</strain>
    </source>
</reference>
<comment type="subcellular location">
    <subcellularLocation>
        <location evidence="1">Membrane</location>
        <topology evidence="1">Multi-pass membrane protein</topology>
    </subcellularLocation>
</comment>
<evidence type="ECO:0000256" key="2">
    <source>
        <dbReference type="ARBA" id="ARBA00022692"/>
    </source>
</evidence>
<feature type="transmembrane region" description="Helical" evidence="5">
    <location>
        <begin position="351"/>
        <end position="374"/>
    </location>
</feature>
<dbReference type="PROSITE" id="PS50850">
    <property type="entry name" value="MFS"/>
    <property type="match status" value="1"/>
</dbReference>
<feature type="transmembrane region" description="Helical" evidence="5">
    <location>
        <begin position="153"/>
        <end position="174"/>
    </location>
</feature>
<keyword evidence="8" id="KW-1185">Reference proteome</keyword>
<evidence type="ECO:0000256" key="5">
    <source>
        <dbReference type="SAM" id="Phobius"/>
    </source>
</evidence>
<keyword evidence="3 5" id="KW-1133">Transmembrane helix</keyword>
<feature type="transmembrane region" description="Helical" evidence="5">
    <location>
        <begin position="423"/>
        <end position="447"/>
    </location>
</feature>
<feature type="transmembrane region" description="Helical" evidence="5">
    <location>
        <begin position="521"/>
        <end position="540"/>
    </location>
</feature>
<dbReference type="InterPro" id="IPR050382">
    <property type="entry name" value="MFS_Na/Anion_cotransporter"/>
</dbReference>
<dbReference type="InterPro" id="IPR011701">
    <property type="entry name" value="MFS"/>
</dbReference>
<dbReference type="Pfam" id="PF07690">
    <property type="entry name" value="MFS_1"/>
    <property type="match status" value="1"/>
</dbReference>
<evidence type="ECO:0000256" key="4">
    <source>
        <dbReference type="ARBA" id="ARBA00023136"/>
    </source>
</evidence>
<feature type="transmembrane region" description="Helical" evidence="5">
    <location>
        <begin position="35"/>
        <end position="53"/>
    </location>
</feature>
<dbReference type="PANTHER" id="PTHR11662">
    <property type="entry name" value="SOLUTE CARRIER FAMILY 17"/>
    <property type="match status" value="1"/>
</dbReference>
<dbReference type="AlphaFoldDB" id="A0AAD4RCD7"/>
<dbReference type="FunFam" id="1.20.1250.20:FF:000532">
    <property type="entry name" value="SLC (SoLute Carrier) homolog"/>
    <property type="match status" value="1"/>
</dbReference>
<dbReference type="Proteomes" id="UP001201812">
    <property type="component" value="Unassembled WGS sequence"/>
</dbReference>
<comment type="caution">
    <text evidence="7">The sequence shown here is derived from an EMBL/GenBank/DDBJ whole genome shotgun (WGS) entry which is preliminary data.</text>
</comment>
<dbReference type="InterPro" id="IPR020846">
    <property type="entry name" value="MFS_dom"/>
</dbReference>
<feature type="domain" description="Major facilitator superfamily (MFS) profile" evidence="6">
    <location>
        <begin position="37"/>
        <end position="545"/>
    </location>
</feature>
<proteinExistence type="predicted"/>
<sequence length="595" mass="65839">MDAKNGTIVVIESNGKSENGIQKKMPLFHPLSRRFHVLLLIMLGYFSMVYMRTNLGMAMTCMVNSTAVTLMSFNKIAATGGGAHEVGEEDPHELLVSITPITIANLTEMHSAETHTGCHPGTVIHAEEDSTTTTAFVNDYGGDLVWDTNIQGWLFSASFYGSLVACLPAGLLADRYSPKKLLLMTGMISIICSLLLPYFANNLGYIAVFMLRFVMGLGEGFILPAINKMISQWIPSEELSTAASIQTTGNQLAGAMGIPLAAFLCSSAFRWPAIFYFCALIGFIWAMVWLVFVPESPAECKRMTDREKQYLRARIDNFGIPMQRIGRQQNDTTSQYSGSMRIPYMDMMKSAPLYSLLFCAFSANMIVVLIQVYLPSFFKEVLLLGMMNNGIFSAAPNLTQLVAKISWGIFMDKLKEKRISATFACKFSQGFSSLSVAIVLVLLSHYASCDAPYLSLSLICLMTMAFSTSTAGFYTSLLNMAPTYTGLLTSIFMMAGHVGRLTTPKIISIFNHTGTLAEWRMVFYTMIGTTLFSAVFFVIFGSGDTQSWDKSDRESIPSEEVSAKLQEEHVEMLYSYVPIKRRNTRLGSVVLDIVE</sequence>
<dbReference type="Gene3D" id="1.20.1250.20">
    <property type="entry name" value="MFS general substrate transporter like domains"/>
    <property type="match status" value="2"/>
</dbReference>
<dbReference type="EMBL" id="JAKKPZ010000002">
    <property type="protein sequence ID" value="KAI1726304.1"/>
    <property type="molecule type" value="Genomic_DNA"/>
</dbReference>
<dbReference type="InterPro" id="IPR036259">
    <property type="entry name" value="MFS_trans_sf"/>
</dbReference>
<keyword evidence="4 5" id="KW-0472">Membrane</keyword>
<evidence type="ECO:0000259" key="6">
    <source>
        <dbReference type="PROSITE" id="PS50850"/>
    </source>
</evidence>
<evidence type="ECO:0000313" key="8">
    <source>
        <dbReference type="Proteomes" id="UP001201812"/>
    </source>
</evidence>
<protein>
    <submittedName>
        <fullName evidence="7">Major facilitator superfamily domain-containing protein</fullName>
    </submittedName>
</protein>
<feature type="transmembrane region" description="Helical" evidence="5">
    <location>
        <begin position="453"/>
        <end position="474"/>
    </location>
</feature>
<evidence type="ECO:0000256" key="1">
    <source>
        <dbReference type="ARBA" id="ARBA00004141"/>
    </source>
</evidence>
<feature type="transmembrane region" description="Helical" evidence="5">
    <location>
        <begin position="394"/>
        <end position="411"/>
    </location>
</feature>
<evidence type="ECO:0000313" key="7">
    <source>
        <dbReference type="EMBL" id="KAI1726304.1"/>
    </source>
</evidence>
<keyword evidence="2 5" id="KW-0812">Transmembrane</keyword>
<dbReference type="PANTHER" id="PTHR11662:SF405">
    <property type="entry name" value="PROTEIN CBG12249"/>
    <property type="match status" value="1"/>
</dbReference>
<accession>A0AAD4RCD7</accession>
<feature type="transmembrane region" description="Helical" evidence="5">
    <location>
        <begin position="274"/>
        <end position="293"/>
    </location>
</feature>
<feature type="transmembrane region" description="Helical" evidence="5">
    <location>
        <begin position="181"/>
        <end position="200"/>
    </location>
</feature>